<organism evidence="1 2">
    <name type="scientific">Thalassiosira oceanica</name>
    <name type="common">Marine diatom</name>
    <dbReference type="NCBI Taxonomy" id="159749"/>
    <lineage>
        <taxon>Eukaryota</taxon>
        <taxon>Sar</taxon>
        <taxon>Stramenopiles</taxon>
        <taxon>Ochrophyta</taxon>
        <taxon>Bacillariophyta</taxon>
        <taxon>Coscinodiscophyceae</taxon>
        <taxon>Thalassiosirophycidae</taxon>
        <taxon>Thalassiosirales</taxon>
        <taxon>Thalassiosiraceae</taxon>
        <taxon>Thalassiosira</taxon>
    </lineage>
</organism>
<keyword evidence="2" id="KW-1185">Reference proteome</keyword>
<evidence type="ECO:0000313" key="1">
    <source>
        <dbReference type="EMBL" id="EJK49381.1"/>
    </source>
</evidence>
<feature type="non-terminal residue" evidence="1">
    <location>
        <position position="1"/>
    </location>
</feature>
<reference evidence="1 2" key="1">
    <citation type="journal article" date="2012" name="Genome Biol.">
        <title>Genome and low-iron response of an oceanic diatom adapted to chronic iron limitation.</title>
        <authorList>
            <person name="Lommer M."/>
            <person name="Specht M."/>
            <person name="Roy A.S."/>
            <person name="Kraemer L."/>
            <person name="Andreson R."/>
            <person name="Gutowska M.A."/>
            <person name="Wolf J."/>
            <person name="Bergner S.V."/>
            <person name="Schilhabel M.B."/>
            <person name="Klostermeier U.C."/>
            <person name="Beiko R.G."/>
            <person name="Rosenstiel P."/>
            <person name="Hippler M."/>
            <person name="Laroche J."/>
        </authorList>
    </citation>
    <scope>NUCLEOTIDE SEQUENCE [LARGE SCALE GENOMIC DNA]</scope>
    <source>
        <strain evidence="1 2">CCMP1005</strain>
    </source>
</reference>
<evidence type="ECO:0000313" key="2">
    <source>
        <dbReference type="Proteomes" id="UP000266841"/>
    </source>
</evidence>
<accession>K0RKE2</accession>
<dbReference type="Proteomes" id="UP000266841">
    <property type="component" value="Unassembled WGS sequence"/>
</dbReference>
<proteinExistence type="predicted"/>
<name>K0RKE2_THAOC</name>
<protein>
    <submittedName>
        <fullName evidence="1">Uncharacterized protein</fullName>
    </submittedName>
</protein>
<dbReference type="EMBL" id="AGNL01044857">
    <property type="protein sequence ID" value="EJK49381.1"/>
    <property type="molecule type" value="Genomic_DNA"/>
</dbReference>
<gene>
    <name evidence="1" type="ORF">THAOC_31748</name>
</gene>
<comment type="caution">
    <text evidence="1">The sequence shown here is derived from an EMBL/GenBank/DDBJ whole genome shotgun (WGS) entry which is preliminary data.</text>
</comment>
<dbReference type="AlphaFoldDB" id="K0RKE2"/>
<sequence length="56" mass="5949">PSLSLGGGFARIPKLPEDGVEFARRKSNITQSHMSRAYNGADRSMIVGIVGSSMVV</sequence>